<proteinExistence type="predicted"/>
<dbReference type="Proteomes" id="UP000800039">
    <property type="component" value="Unassembled WGS sequence"/>
</dbReference>
<dbReference type="OrthoDB" id="3750626at2759"/>
<organism evidence="1 2">
    <name type="scientific">Cucurbitaria berberidis CBS 394.84</name>
    <dbReference type="NCBI Taxonomy" id="1168544"/>
    <lineage>
        <taxon>Eukaryota</taxon>
        <taxon>Fungi</taxon>
        <taxon>Dikarya</taxon>
        <taxon>Ascomycota</taxon>
        <taxon>Pezizomycotina</taxon>
        <taxon>Dothideomycetes</taxon>
        <taxon>Pleosporomycetidae</taxon>
        <taxon>Pleosporales</taxon>
        <taxon>Pleosporineae</taxon>
        <taxon>Cucurbitariaceae</taxon>
        <taxon>Cucurbitaria</taxon>
    </lineage>
</organism>
<reference evidence="1" key="1">
    <citation type="submission" date="2020-01" db="EMBL/GenBank/DDBJ databases">
        <authorList>
            <consortium name="DOE Joint Genome Institute"/>
            <person name="Haridas S."/>
            <person name="Albert R."/>
            <person name="Binder M."/>
            <person name="Bloem J."/>
            <person name="Labutti K."/>
            <person name="Salamov A."/>
            <person name="Andreopoulos B."/>
            <person name="Baker S.E."/>
            <person name="Barry K."/>
            <person name="Bills G."/>
            <person name="Bluhm B.H."/>
            <person name="Cannon C."/>
            <person name="Castanera R."/>
            <person name="Culley D.E."/>
            <person name="Daum C."/>
            <person name="Ezra D."/>
            <person name="Gonzalez J.B."/>
            <person name="Henrissat B."/>
            <person name="Kuo A."/>
            <person name="Liang C."/>
            <person name="Lipzen A."/>
            <person name="Lutzoni F."/>
            <person name="Magnuson J."/>
            <person name="Mondo S."/>
            <person name="Nolan M."/>
            <person name="Ohm R."/>
            <person name="Pangilinan J."/>
            <person name="Park H.-J."/>
            <person name="Ramirez L."/>
            <person name="Alfaro M."/>
            <person name="Sun H."/>
            <person name="Tritt A."/>
            <person name="Yoshinaga Y."/>
            <person name="Zwiers L.-H."/>
            <person name="Turgeon B.G."/>
            <person name="Goodwin S.B."/>
            <person name="Spatafora J.W."/>
            <person name="Crous P.W."/>
            <person name="Grigoriev I.V."/>
        </authorList>
    </citation>
    <scope>NUCLEOTIDE SEQUENCE</scope>
    <source>
        <strain evidence="1">CBS 394.84</strain>
    </source>
</reference>
<protein>
    <submittedName>
        <fullName evidence="1">Uncharacterized protein</fullName>
    </submittedName>
</protein>
<accession>A0A9P4GMP5</accession>
<evidence type="ECO:0000313" key="2">
    <source>
        <dbReference type="Proteomes" id="UP000800039"/>
    </source>
</evidence>
<name>A0A9P4GMP5_9PLEO</name>
<dbReference type="EMBL" id="ML976615">
    <property type="protein sequence ID" value="KAF1847871.1"/>
    <property type="molecule type" value="Genomic_DNA"/>
</dbReference>
<evidence type="ECO:0000313" key="1">
    <source>
        <dbReference type="EMBL" id="KAF1847871.1"/>
    </source>
</evidence>
<dbReference type="AlphaFoldDB" id="A0A9P4GMP5"/>
<dbReference type="GeneID" id="63853850"/>
<gene>
    <name evidence="1" type="ORF">K460DRAFT_403188</name>
</gene>
<sequence length="575" mass="66413">MAQLQNIPRELVDMIADELRSNSRAYKALDNLSRTCQSLRLSAQKVLHQHAVIDILDFQDEEHHELRGWSRLGCFARTLLERPDLAHTVKTLNISITTRTIGHKRICWQFKEEMGYDFYDCDWDNITELCADFLEMTSFSTGLEFNDAMWMQDIRKGEQLAILGVVLACTPNLQTLAMDRWKRRREFESGYQLEPGHITFQQMFGNISGANNFSISWIPGLANVNSLSANCLLPIQLVTLPKLTLLEFGLQDRQFDLVPRTIQILQSSKTNGAVPPLNRMRVLLDVDCLNKIVLPVEEDMGQDMDDEVDDNIYRYMQQLPDQLPNLSCLDLLIEPILRDSYNWARNVWCGSYDCLVAKLTCHNIKTLKIDTSEISKSTVPMYNDDGFRIQGTIRWAQQLRPIQSLTNFTKLRKIVAAQEAFFSVDEEFFVCKLPSSIEEIGIIETTGAVDRWLKHLLANIWAYPNLKVIKLWAGRGQYTKFKHDLCDGHFDWDQRLGNVRDHQWQDEEFNDGEEGTGQNDTKLSPASSLLPQWKKDFVDASRDHSIWPSLQAAGVELERKYRYYATYQSYAWTDL</sequence>
<dbReference type="RefSeq" id="XP_040790434.1">
    <property type="nucleotide sequence ID" value="XM_040936600.1"/>
</dbReference>
<comment type="caution">
    <text evidence="1">The sequence shown here is derived from an EMBL/GenBank/DDBJ whole genome shotgun (WGS) entry which is preliminary data.</text>
</comment>
<keyword evidence="2" id="KW-1185">Reference proteome</keyword>